<accession>A0A318NC36</accession>
<keyword evidence="12" id="KW-1185">Reference proteome</keyword>
<dbReference type="Proteomes" id="UP000248333">
    <property type="component" value="Unassembled WGS sequence"/>
</dbReference>
<feature type="domain" description="N-(5'phosphoribosyl) anthranilate isomerase (PRAI)" evidence="10">
    <location>
        <begin position="2"/>
        <end position="211"/>
    </location>
</feature>
<evidence type="ECO:0000256" key="2">
    <source>
        <dbReference type="ARBA" id="ARBA00004664"/>
    </source>
</evidence>
<keyword evidence="8 9" id="KW-0413">Isomerase</keyword>
<dbReference type="GO" id="GO:0004640">
    <property type="term" value="F:phosphoribosylanthranilate isomerase activity"/>
    <property type="evidence" value="ECO:0007669"/>
    <property type="project" value="UniProtKB-UniRule"/>
</dbReference>
<keyword evidence="5 9" id="KW-0028">Amino-acid biosynthesis</keyword>
<dbReference type="Gene3D" id="3.20.20.70">
    <property type="entry name" value="Aldolase class I"/>
    <property type="match status" value="1"/>
</dbReference>
<evidence type="ECO:0000256" key="6">
    <source>
        <dbReference type="ARBA" id="ARBA00022822"/>
    </source>
</evidence>
<keyword evidence="6 9" id="KW-0822">Tryptophan biosynthesis</keyword>
<proteinExistence type="inferred from homology"/>
<dbReference type="EC" id="5.3.1.24" evidence="3 9"/>
<dbReference type="UniPathway" id="UPA00035">
    <property type="reaction ID" value="UER00042"/>
</dbReference>
<dbReference type="PANTHER" id="PTHR42894">
    <property type="entry name" value="N-(5'-PHOSPHORIBOSYL)ANTHRANILATE ISOMERASE"/>
    <property type="match status" value="1"/>
</dbReference>
<evidence type="ECO:0000256" key="7">
    <source>
        <dbReference type="ARBA" id="ARBA00023141"/>
    </source>
</evidence>
<dbReference type="InterPro" id="IPR044643">
    <property type="entry name" value="TrpF_fam"/>
</dbReference>
<evidence type="ECO:0000313" key="12">
    <source>
        <dbReference type="Proteomes" id="UP000248333"/>
    </source>
</evidence>
<evidence type="ECO:0000256" key="1">
    <source>
        <dbReference type="ARBA" id="ARBA00001164"/>
    </source>
</evidence>
<dbReference type="OrthoDB" id="3692632at2"/>
<dbReference type="HAMAP" id="MF_00135">
    <property type="entry name" value="PRAI"/>
    <property type="match status" value="1"/>
</dbReference>
<keyword evidence="7 9" id="KW-0057">Aromatic amino acid biosynthesis</keyword>
<comment type="catalytic activity">
    <reaction evidence="1 9">
        <text>N-(5-phospho-beta-D-ribosyl)anthranilate = 1-(2-carboxyphenylamino)-1-deoxy-D-ribulose 5-phosphate</text>
        <dbReference type="Rhea" id="RHEA:21540"/>
        <dbReference type="ChEBI" id="CHEBI:18277"/>
        <dbReference type="ChEBI" id="CHEBI:58613"/>
        <dbReference type="EC" id="5.3.1.24"/>
    </reaction>
</comment>
<dbReference type="AlphaFoldDB" id="A0A318NC36"/>
<evidence type="ECO:0000256" key="5">
    <source>
        <dbReference type="ARBA" id="ARBA00022605"/>
    </source>
</evidence>
<comment type="pathway">
    <text evidence="2 9">Amino-acid biosynthesis; L-tryptophan biosynthesis; L-tryptophan from chorismate: step 3/5.</text>
</comment>
<evidence type="ECO:0000256" key="9">
    <source>
        <dbReference type="HAMAP-Rule" id="MF_00135"/>
    </source>
</evidence>
<dbReference type="EMBL" id="PYBV01000048">
    <property type="protein sequence ID" value="PYC64851.1"/>
    <property type="molecule type" value="Genomic_DNA"/>
</dbReference>
<evidence type="ECO:0000256" key="8">
    <source>
        <dbReference type="ARBA" id="ARBA00023235"/>
    </source>
</evidence>
<dbReference type="Pfam" id="PF00697">
    <property type="entry name" value="PRAI"/>
    <property type="match status" value="1"/>
</dbReference>
<comment type="similarity">
    <text evidence="9">Belongs to the TrpF family.</text>
</comment>
<evidence type="ECO:0000256" key="3">
    <source>
        <dbReference type="ARBA" id="ARBA00012572"/>
    </source>
</evidence>
<reference evidence="11 12" key="1">
    <citation type="submission" date="2018-03" db="EMBL/GenBank/DDBJ databases">
        <title>Bioinformatic expansion and discovery of thiopeptide antibiotics.</title>
        <authorList>
            <person name="Schwalen C.J."/>
            <person name="Hudson G.A."/>
            <person name="Mitchell D.A."/>
        </authorList>
    </citation>
    <scope>NUCLEOTIDE SEQUENCE [LARGE SCALE GENOMIC DNA]</scope>
    <source>
        <strain evidence="11 12">NRRL 8041</strain>
    </source>
</reference>
<evidence type="ECO:0000313" key="11">
    <source>
        <dbReference type="EMBL" id="PYC64851.1"/>
    </source>
</evidence>
<organism evidence="11 12">
    <name type="scientific">Micromonospora arborensis</name>
    <dbReference type="NCBI Taxonomy" id="2116518"/>
    <lineage>
        <taxon>Bacteria</taxon>
        <taxon>Bacillati</taxon>
        <taxon>Actinomycetota</taxon>
        <taxon>Actinomycetes</taxon>
        <taxon>Micromonosporales</taxon>
        <taxon>Micromonosporaceae</taxon>
        <taxon>Micromonospora</taxon>
    </lineage>
</organism>
<dbReference type="GO" id="GO:0000162">
    <property type="term" value="P:L-tryptophan biosynthetic process"/>
    <property type="evidence" value="ECO:0007669"/>
    <property type="project" value="UniProtKB-UniRule"/>
</dbReference>
<protein>
    <recommendedName>
        <fullName evidence="4 9">N-(5'-phosphoribosyl)anthranilate isomerase</fullName>
        <shortName evidence="9">PRAI</shortName>
        <ecNumber evidence="3 9">5.3.1.24</ecNumber>
    </recommendedName>
</protein>
<comment type="caution">
    <text evidence="11">The sequence shown here is derived from an EMBL/GenBank/DDBJ whole genome shotgun (WGS) entry which is preliminary data.</text>
</comment>
<dbReference type="SUPFAM" id="SSF51366">
    <property type="entry name" value="Ribulose-phoshate binding barrel"/>
    <property type="match status" value="1"/>
</dbReference>
<name>A0A318NC36_9ACTN</name>
<dbReference type="InterPro" id="IPR013785">
    <property type="entry name" value="Aldolase_TIM"/>
</dbReference>
<sequence length="229" mass="24034">MVKICGVESGRDVDLLRDCGADLVGVWCGVADGPRDLSVDRAAALVARVGAASPIPVLVTTLTDERRLRNVVDRTGARWVQLHGWQPPALVRRLKAEPGLVVVKVLHVGEGGCPEQRIIPAYERAGTDLFLLDALAAGRVGSTGTMVGAAAALAVVDRCTRPFLLAGGISPTNRAACEAVVSHPLYHGVDVDGAARDRRGRLDAERVAQLISAWRSSAAGPDADNPADD</sequence>
<gene>
    <name evidence="9" type="primary">trpF</name>
    <name evidence="11" type="ORF">C7C45_29655</name>
</gene>
<dbReference type="InterPro" id="IPR001240">
    <property type="entry name" value="PRAI_dom"/>
</dbReference>
<dbReference type="PANTHER" id="PTHR42894:SF1">
    <property type="entry name" value="N-(5'-PHOSPHORIBOSYL)ANTHRANILATE ISOMERASE"/>
    <property type="match status" value="1"/>
</dbReference>
<evidence type="ECO:0000259" key="10">
    <source>
        <dbReference type="Pfam" id="PF00697"/>
    </source>
</evidence>
<evidence type="ECO:0000256" key="4">
    <source>
        <dbReference type="ARBA" id="ARBA00022272"/>
    </source>
</evidence>
<dbReference type="InterPro" id="IPR011060">
    <property type="entry name" value="RibuloseP-bd_barrel"/>
</dbReference>